<evidence type="ECO:0000313" key="3">
    <source>
        <dbReference type="EMBL" id="CAA9997349.1"/>
    </source>
</evidence>
<dbReference type="AlphaFoldDB" id="A0A6H5G4A6"/>
<reference evidence="3 4" key="1">
    <citation type="submission" date="2020-02" db="EMBL/GenBank/DDBJ databases">
        <authorList>
            <person name="Ferguson B K."/>
        </authorList>
    </citation>
    <scope>NUCLEOTIDE SEQUENCE [LARGE SCALE GENOMIC DNA]</scope>
</reference>
<evidence type="ECO:0000313" key="2">
    <source>
        <dbReference type="EMBL" id="CAA9997345.1"/>
    </source>
</evidence>
<sequence>MVAGSLRIHRRAARLAHAHRRPYRRLLRLVKVLFAVRASAFGCRSAHRISAGNSDAAAGLKFGIERLPKARDSRSKSYYRIISRQLPSRRTRKNRRLGGRRGVTFSRSLQGRYIVTIARRRKVMTRYGTAAIAHAVNGQYFSDNSNPQGQKVQKLTWNRKRAKIRDHDR</sequence>
<keyword evidence="4" id="KW-1185">Reference proteome</keyword>
<evidence type="ECO:0000313" key="4">
    <source>
        <dbReference type="Proteomes" id="UP000479000"/>
    </source>
</evidence>
<feature type="compositionally biased region" description="Basic residues" evidence="1">
    <location>
        <begin position="157"/>
        <end position="169"/>
    </location>
</feature>
<protein>
    <submittedName>
        <fullName evidence="3">Uncharacterized protein</fullName>
    </submittedName>
</protein>
<name>A0A6H5G4A6_9HEMI</name>
<feature type="region of interest" description="Disordered" evidence="1">
    <location>
        <begin position="139"/>
        <end position="169"/>
    </location>
</feature>
<gene>
    <name evidence="2" type="ORF">NTEN_LOCUS3651</name>
    <name evidence="3" type="ORF">NTEN_LOCUS3655</name>
</gene>
<dbReference type="EMBL" id="CADCXU010005715">
    <property type="protein sequence ID" value="CAA9997349.1"/>
    <property type="molecule type" value="Genomic_DNA"/>
</dbReference>
<dbReference type="Proteomes" id="UP000479000">
    <property type="component" value="Unassembled WGS sequence"/>
</dbReference>
<accession>A0A6H5G4A6</accession>
<organism evidence="3 4">
    <name type="scientific">Nesidiocoris tenuis</name>
    <dbReference type="NCBI Taxonomy" id="355587"/>
    <lineage>
        <taxon>Eukaryota</taxon>
        <taxon>Metazoa</taxon>
        <taxon>Ecdysozoa</taxon>
        <taxon>Arthropoda</taxon>
        <taxon>Hexapoda</taxon>
        <taxon>Insecta</taxon>
        <taxon>Pterygota</taxon>
        <taxon>Neoptera</taxon>
        <taxon>Paraneoptera</taxon>
        <taxon>Hemiptera</taxon>
        <taxon>Heteroptera</taxon>
        <taxon>Panheteroptera</taxon>
        <taxon>Cimicomorpha</taxon>
        <taxon>Miridae</taxon>
        <taxon>Dicyphina</taxon>
        <taxon>Nesidiocoris</taxon>
    </lineage>
</organism>
<feature type="compositionally biased region" description="Polar residues" evidence="1">
    <location>
        <begin position="139"/>
        <end position="156"/>
    </location>
</feature>
<evidence type="ECO:0000256" key="1">
    <source>
        <dbReference type="SAM" id="MobiDB-lite"/>
    </source>
</evidence>
<dbReference type="EMBL" id="CADCXU010005713">
    <property type="protein sequence ID" value="CAA9997345.1"/>
    <property type="molecule type" value="Genomic_DNA"/>
</dbReference>
<proteinExistence type="predicted"/>